<feature type="chain" id="PRO_5017300672" description="DUF4197 domain-containing protein" evidence="1">
    <location>
        <begin position="27"/>
        <end position="256"/>
    </location>
</feature>
<evidence type="ECO:0000256" key="1">
    <source>
        <dbReference type="SAM" id="SignalP"/>
    </source>
</evidence>
<gene>
    <name evidence="2" type="ORF">SAMN02745729_11914</name>
</gene>
<dbReference type="OrthoDB" id="5292580at2"/>
<sequence>MIRRNAVHIMAITLWTSAMVVPQATAAWDDLLKQGQQLLEGQNRSEQSETAVPAGMDTGTLARGLKEALRVGGERAIGQLATTDGYYGRPDVRIPLPGMLESGAGLLRRAGLESYVETFERSMNRAAEQAISEATPVFLDTLEQMTLEDARRIYSGGDNAATEYFRDKTSTRLQQRMQPLISEAMSASGVSLAYEALVQQAESYLPMLQGFSPDLNEHVTSRALEGLFLRLGEEERLIRQQPAARTTELLKQVFGS</sequence>
<dbReference type="EMBL" id="FNRJ01000019">
    <property type="protein sequence ID" value="SEB11705.1"/>
    <property type="molecule type" value="Genomic_DNA"/>
</dbReference>
<evidence type="ECO:0000313" key="3">
    <source>
        <dbReference type="Proteomes" id="UP000242469"/>
    </source>
</evidence>
<feature type="signal peptide" evidence="1">
    <location>
        <begin position="1"/>
        <end position="26"/>
    </location>
</feature>
<organism evidence="2 3">
    <name type="scientific">Marinobacterium iners DSM 11526</name>
    <dbReference type="NCBI Taxonomy" id="1122198"/>
    <lineage>
        <taxon>Bacteria</taxon>
        <taxon>Pseudomonadati</taxon>
        <taxon>Pseudomonadota</taxon>
        <taxon>Gammaproteobacteria</taxon>
        <taxon>Oceanospirillales</taxon>
        <taxon>Oceanospirillaceae</taxon>
        <taxon>Marinobacterium</taxon>
    </lineage>
</organism>
<reference evidence="3" key="1">
    <citation type="submission" date="2016-10" db="EMBL/GenBank/DDBJ databases">
        <authorList>
            <person name="Varghese N."/>
            <person name="Submissions S."/>
        </authorList>
    </citation>
    <scope>NUCLEOTIDE SEQUENCE [LARGE SCALE GENOMIC DNA]</scope>
    <source>
        <strain evidence="3">DSM 11526</strain>
    </source>
</reference>
<dbReference type="Proteomes" id="UP000242469">
    <property type="component" value="Unassembled WGS sequence"/>
</dbReference>
<protein>
    <recommendedName>
        <fullName evidence="4">DUF4197 domain-containing protein</fullName>
    </recommendedName>
</protein>
<proteinExistence type="predicted"/>
<name>A0A1H4GQ26_9GAMM</name>
<dbReference type="InterPro" id="IPR025245">
    <property type="entry name" value="DUF4197"/>
</dbReference>
<dbReference type="STRING" id="1122198.SAMN02745729_11914"/>
<evidence type="ECO:0000313" key="2">
    <source>
        <dbReference type="EMBL" id="SEB11705.1"/>
    </source>
</evidence>
<keyword evidence="3" id="KW-1185">Reference proteome</keyword>
<keyword evidence="1" id="KW-0732">Signal</keyword>
<accession>A0A1H4GQ26</accession>
<dbReference type="AlphaFoldDB" id="A0A1H4GQ26"/>
<dbReference type="Pfam" id="PF13852">
    <property type="entry name" value="DUF4197"/>
    <property type="match status" value="1"/>
</dbReference>
<evidence type="ECO:0008006" key="4">
    <source>
        <dbReference type="Google" id="ProtNLM"/>
    </source>
</evidence>